<feature type="repeat" description="ANK" evidence="1">
    <location>
        <begin position="180"/>
        <end position="205"/>
    </location>
</feature>
<feature type="compositionally biased region" description="Pro residues" evidence="3">
    <location>
        <begin position="1"/>
        <end position="10"/>
    </location>
</feature>
<evidence type="ECO:0000313" key="4">
    <source>
        <dbReference type="EMBL" id="PVH64159.1"/>
    </source>
</evidence>
<feature type="repeat" description="TPR" evidence="2">
    <location>
        <begin position="366"/>
        <end position="399"/>
    </location>
</feature>
<dbReference type="InterPro" id="IPR051616">
    <property type="entry name" value="Cul2-RING_E3_ligase_SR"/>
</dbReference>
<dbReference type="PROSITE" id="PS50088">
    <property type="entry name" value="ANK_REPEAT"/>
    <property type="match status" value="4"/>
</dbReference>
<dbReference type="Pfam" id="PF12796">
    <property type="entry name" value="Ank_2"/>
    <property type="match status" value="2"/>
</dbReference>
<dbReference type="PROSITE" id="PS50297">
    <property type="entry name" value="ANK_REP_REGION"/>
    <property type="match status" value="3"/>
</dbReference>
<evidence type="ECO:0000256" key="3">
    <source>
        <dbReference type="SAM" id="MobiDB-lite"/>
    </source>
</evidence>
<dbReference type="PANTHER" id="PTHR46224:SF62">
    <property type="entry name" value="ANKYRIN REPEAT FAMILY PROTEIN"/>
    <property type="match status" value="1"/>
</dbReference>
<evidence type="ECO:0000256" key="1">
    <source>
        <dbReference type="PROSITE-ProRule" id="PRU00023"/>
    </source>
</evidence>
<dbReference type="AlphaFoldDB" id="A0A2T8KPT2"/>
<keyword evidence="1" id="KW-0040">ANK repeat</keyword>
<accession>A0A2T8KPT2</accession>
<dbReference type="InterPro" id="IPR011990">
    <property type="entry name" value="TPR-like_helical_dom_sf"/>
</dbReference>
<dbReference type="EMBL" id="CM008047">
    <property type="protein sequence ID" value="PVH64159.1"/>
    <property type="molecule type" value="Genomic_DNA"/>
</dbReference>
<proteinExistence type="predicted"/>
<organism evidence="4">
    <name type="scientific">Panicum hallii</name>
    <dbReference type="NCBI Taxonomy" id="206008"/>
    <lineage>
        <taxon>Eukaryota</taxon>
        <taxon>Viridiplantae</taxon>
        <taxon>Streptophyta</taxon>
        <taxon>Embryophyta</taxon>
        <taxon>Tracheophyta</taxon>
        <taxon>Spermatophyta</taxon>
        <taxon>Magnoliopsida</taxon>
        <taxon>Liliopsida</taxon>
        <taxon>Poales</taxon>
        <taxon>Poaceae</taxon>
        <taxon>PACMAD clade</taxon>
        <taxon>Panicoideae</taxon>
        <taxon>Panicodae</taxon>
        <taxon>Paniceae</taxon>
        <taxon>Panicinae</taxon>
        <taxon>Panicum</taxon>
        <taxon>Panicum sect. Panicum</taxon>
    </lineage>
</organism>
<sequence>MASSSAPPPLNSVAPSSSSSAPPPLNSMASSSALPPSSSQRFVMPPRLELGFGFGNPSPSHNPSVEDRVALLLRAAYDGYLPKIKKLVKRLEEHSGMSVAEAVAGVEVPWSKGHGPLHMAASAGKVKACKFLIKEVQLHVNAIGTDGATPLYCAVYGSGSLAVVKFLLDHQANPSRVDSHGCSPLHIAAIRGNYEIVEELLSRGACADPMWECKSPLYIAAQRGHTRMMELLLRHGAEPNNNLVYTPLKAAIFARSLVGMELLIKADAGVNFGLPETPLIAAAAAGLTDFVKRLLEAGANANTPDDNGRIAIEIAAIQGRQQCVEVLFPFTDPLARVADWSIDGVTQHAKLMSSEPQDPVFYEVDEPDYEAEGDAASNGRDYSRALTLYTMAMEVDPNNATLYAKRSLCFLNSGHQANALEDATTYIDMQPV</sequence>
<dbReference type="InterPro" id="IPR019734">
    <property type="entry name" value="TPR_rpt"/>
</dbReference>
<dbReference type="InterPro" id="IPR036770">
    <property type="entry name" value="Ankyrin_rpt-contain_sf"/>
</dbReference>
<feature type="compositionally biased region" description="Low complexity" evidence="3">
    <location>
        <begin position="11"/>
        <end position="39"/>
    </location>
</feature>
<evidence type="ECO:0000256" key="2">
    <source>
        <dbReference type="PROSITE-ProRule" id="PRU00339"/>
    </source>
</evidence>
<dbReference type="InterPro" id="IPR002110">
    <property type="entry name" value="Ankyrin_rpt"/>
</dbReference>
<dbReference type="PRINTS" id="PR01415">
    <property type="entry name" value="ANKYRIN"/>
</dbReference>
<dbReference type="Gramene" id="PVH64159">
    <property type="protein sequence ID" value="PVH64159"/>
    <property type="gene ID" value="PAHAL_2G205000"/>
</dbReference>
<keyword evidence="2" id="KW-0802">TPR repeat</keyword>
<dbReference type="SUPFAM" id="SSF48452">
    <property type="entry name" value="TPR-like"/>
    <property type="match status" value="1"/>
</dbReference>
<dbReference type="PANTHER" id="PTHR46224">
    <property type="entry name" value="ANKYRIN REPEAT FAMILY PROTEIN"/>
    <property type="match status" value="1"/>
</dbReference>
<dbReference type="Gene3D" id="1.25.40.10">
    <property type="entry name" value="Tetratricopeptide repeat domain"/>
    <property type="match status" value="1"/>
</dbReference>
<dbReference type="Pfam" id="PF00023">
    <property type="entry name" value="Ank"/>
    <property type="match status" value="1"/>
</dbReference>
<gene>
    <name evidence="4" type="ORF">PAHAL_2G205000</name>
</gene>
<dbReference type="SMART" id="SM00248">
    <property type="entry name" value="ANK"/>
    <property type="match status" value="7"/>
</dbReference>
<feature type="repeat" description="ANK" evidence="1">
    <location>
        <begin position="274"/>
        <end position="306"/>
    </location>
</feature>
<name>A0A2T8KPT2_9POAL</name>
<dbReference type="PROSITE" id="PS50005">
    <property type="entry name" value="TPR"/>
    <property type="match status" value="1"/>
</dbReference>
<feature type="region of interest" description="Disordered" evidence="3">
    <location>
        <begin position="1"/>
        <end position="40"/>
    </location>
</feature>
<dbReference type="Gene3D" id="1.25.40.20">
    <property type="entry name" value="Ankyrin repeat-containing domain"/>
    <property type="match status" value="3"/>
</dbReference>
<feature type="repeat" description="ANK" evidence="1">
    <location>
        <begin position="212"/>
        <end position="240"/>
    </location>
</feature>
<reference evidence="4" key="1">
    <citation type="submission" date="2018-04" db="EMBL/GenBank/DDBJ databases">
        <title>WGS assembly of Panicum hallii.</title>
        <authorList>
            <person name="Lovell J."/>
            <person name="Jenkins J."/>
            <person name="Lowry D."/>
            <person name="Mamidi S."/>
            <person name="Sreedasyam A."/>
            <person name="Weng X."/>
            <person name="Barry K."/>
            <person name="Bonette J."/>
            <person name="Campitelli B."/>
            <person name="Daum C."/>
            <person name="Gordon S."/>
            <person name="Gould B."/>
            <person name="Lipzen A."/>
            <person name="Macqueen A."/>
            <person name="Palacio-Mejia J."/>
            <person name="Plott C."/>
            <person name="Shakirov E."/>
            <person name="Shu S."/>
            <person name="Yoshinaga Y."/>
            <person name="Zane M."/>
            <person name="Rokhsar D."/>
            <person name="Grimwood J."/>
            <person name="Schmutz J."/>
            <person name="Juenger T."/>
        </authorList>
    </citation>
    <scope>NUCLEOTIDE SEQUENCE [LARGE SCALE GENOMIC DNA]</scope>
    <source>
        <strain evidence="4">FIL2</strain>
    </source>
</reference>
<dbReference type="Proteomes" id="UP000243499">
    <property type="component" value="Chromosome 2"/>
</dbReference>
<dbReference type="SUPFAM" id="SSF48403">
    <property type="entry name" value="Ankyrin repeat"/>
    <property type="match status" value="1"/>
</dbReference>
<protein>
    <submittedName>
        <fullName evidence="4">Uncharacterized protein</fullName>
    </submittedName>
</protein>
<feature type="repeat" description="ANK" evidence="1">
    <location>
        <begin position="146"/>
        <end position="179"/>
    </location>
</feature>